<proteinExistence type="predicted"/>
<sequence>MTKRKFELTFEGYWRERDSKGLPSYSGIYAVLSYSHDPDKRKVVLHNLLYIGRADNIKERINIHEKWCVWKNLLKAGEELCFCCTPVPKEDRERIAAALIYANQPLINTEYKNKFMFDTTVLNLYGNYGVLKEKTLLEH</sequence>
<evidence type="ECO:0000313" key="1">
    <source>
        <dbReference type="EMBL" id="SFW37716.1"/>
    </source>
</evidence>
<organism evidence="1 2">
    <name type="scientific">Sinomicrobium oceani</name>
    <dbReference type="NCBI Taxonomy" id="1150368"/>
    <lineage>
        <taxon>Bacteria</taxon>
        <taxon>Pseudomonadati</taxon>
        <taxon>Bacteroidota</taxon>
        <taxon>Flavobacteriia</taxon>
        <taxon>Flavobacteriales</taxon>
        <taxon>Flavobacteriaceae</taxon>
        <taxon>Sinomicrobium</taxon>
    </lineage>
</organism>
<protein>
    <recommendedName>
        <fullName evidence="3">GIY-YIG catalytic domain-containing protein</fullName>
    </recommendedName>
</protein>
<dbReference type="OrthoDB" id="3035188at2"/>
<keyword evidence="2" id="KW-1185">Reference proteome</keyword>
<name>A0A1K1NQY1_9FLAO</name>
<dbReference type="Proteomes" id="UP000182248">
    <property type="component" value="Unassembled WGS sequence"/>
</dbReference>
<reference evidence="1 2" key="1">
    <citation type="submission" date="2016-11" db="EMBL/GenBank/DDBJ databases">
        <authorList>
            <person name="Jaros S."/>
            <person name="Januszkiewicz K."/>
            <person name="Wedrychowicz H."/>
        </authorList>
    </citation>
    <scope>NUCLEOTIDE SEQUENCE [LARGE SCALE GENOMIC DNA]</scope>
    <source>
        <strain evidence="1 2">CGMCC 1.12145</strain>
    </source>
</reference>
<dbReference type="AlphaFoldDB" id="A0A1K1NQY1"/>
<accession>A0A1K1NQY1</accession>
<dbReference type="STRING" id="1150368.SAMN02927921_01388"/>
<dbReference type="RefSeq" id="WP_072316627.1">
    <property type="nucleotide sequence ID" value="NZ_FPJE01000006.1"/>
</dbReference>
<gene>
    <name evidence="1" type="ORF">SAMN02927921_01388</name>
</gene>
<evidence type="ECO:0000313" key="2">
    <source>
        <dbReference type="Proteomes" id="UP000182248"/>
    </source>
</evidence>
<evidence type="ECO:0008006" key="3">
    <source>
        <dbReference type="Google" id="ProtNLM"/>
    </source>
</evidence>
<dbReference type="EMBL" id="FPJE01000006">
    <property type="protein sequence ID" value="SFW37716.1"/>
    <property type="molecule type" value="Genomic_DNA"/>
</dbReference>